<proteinExistence type="predicted"/>
<dbReference type="AlphaFoldDB" id="H6L7H6"/>
<dbReference type="PROSITE" id="PS51257">
    <property type="entry name" value="PROKAR_LIPOPROTEIN"/>
    <property type="match status" value="1"/>
</dbReference>
<dbReference type="STRING" id="984262.SGRA_4212"/>
<dbReference type="RefSeq" id="WP_015694502.1">
    <property type="nucleotide sequence ID" value="NC_016940.1"/>
</dbReference>
<gene>
    <name evidence="1" type="ordered locus">SGRA_4212</name>
</gene>
<dbReference type="Proteomes" id="UP000007519">
    <property type="component" value="Chromosome"/>
</dbReference>
<reference evidence="1 2" key="1">
    <citation type="journal article" date="2012" name="Stand. Genomic Sci.">
        <title>Complete genome sequencing and analysis of Saprospira grandis str. Lewin, a predatory marine bacterium.</title>
        <authorList>
            <person name="Saw J.H."/>
            <person name="Yuryev A."/>
            <person name="Kanbe M."/>
            <person name="Hou S."/>
            <person name="Young A.G."/>
            <person name="Aizawa S."/>
            <person name="Alam M."/>
        </authorList>
    </citation>
    <scope>NUCLEOTIDE SEQUENCE [LARGE SCALE GENOMIC DNA]</scope>
    <source>
        <strain evidence="1 2">Lewin</strain>
    </source>
</reference>
<protein>
    <recommendedName>
        <fullName evidence="3">Lipoprotein</fullName>
    </recommendedName>
</protein>
<evidence type="ECO:0000313" key="2">
    <source>
        <dbReference type="Proteomes" id="UP000007519"/>
    </source>
</evidence>
<name>H6L7H6_SAPGL</name>
<keyword evidence="2" id="KW-1185">Reference proteome</keyword>
<evidence type="ECO:0000313" key="1">
    <source>
        <dbReference type="EMBL" id="AFC26927.1"/>
    </source>
</evidence>
<dbReference type="EMBL" id="CP002831">
    <property type="protein sequence ID" value="AFC26927.1"/>
    <property type="molecule type" value="Genomic_DNA"/>
</dbReference>
<dbReference type="HOGENOM" id="CLU_1353836_0_0_10"/>
<accession>H6L7H6</accession>
<dbReference type="KEGG" id="sgn:SGRA_4212"/>
<sequence length="202" mass="23627">MKYIFLGFVFFIVSYSCDYEGNTVTKVNTPVAEDSLEIEKFKNEMDKLTTYWYKGVFLKNKGLEPLNKSGVRLSLCQSYEAPSYVYTLDLYRDFVIKTVVISRGIEDTLFSKKVDTIIGEELLNSIYGYQEKNKVDSSFFDKTILAHYNPYMRDDNANWLLEINREGGYHFISRKYNDEDFFLVEDLASILDLNVDSLLMER</sequence>
<evidence type="ECO:0008006" key="3">
    <source>
        <dbReference type="Google" id="ProtNLM"/>
    </source>
</evidence>
<organism evidence="1 2">
    <name type="scientific">Saprospira grandis (strain Lewin)</name>
    <dbReference type="NCBI Taxonomy" id="984262"/>
    <lineage>
        <taxon>Bacteria</taxon>
        <taxon>Pseudomonadati</taxon>
        <taxon>Bacteroidota</taxon>
        <taxon>Saprospiria</taxon>
        <taxon>Saprospirales</taxon>
        <taxon>Saprospiraceae</taxon>
        <taxon>Saprospira</taxon>
    </lineage>
</organism>